<protein>
    <submittedName>
        <fullName evidence="4">Hypothetical aspartyl protease</fullName>
    </submittedName>
</protein>
<dbReference type="EMBL" id="AAYY01000011">
    <property type="protein sequence ID" value="EDP42570.1"/>
    <property type="molecule type" value="Genomic_DNA"/>
</dbReference>
<dbReference type="KEGG" id="mgl:MGL_3328"/>
<keyword evidence="5" id="KW-1185">Reference proteome</keyword>
<comment type="caution">
    <text evidence="4">The sequence shown here is derived from an EMBL/GenBank/DDBJ whole genome shotgun (WGS) entry which is preliminary data.</text>
</comment>
<feature type="signal peptide" evidence="2">
    <location>
        <begin position="1"/>
        <end position="21"/>
    </location>
</feature>
<dbReference type="OMA" id="ANCEGHA"/>
<dbReference type="GeneID" id="5854090"/>
<dbReference type="VEuPathDB" id="FungiDB:MGL_3328"/>
<comment type="similarity">
    <text evidence="1">Belongs to the peptidase A1 family.</text>
</comment>
<dbReference type="RefSeq" id="XP_001729784.1">
    <property type="nucleotide sequence ID" value="XM_001729732.1"/>
</dbReference>
<dbReference type="PANTHER" id="PTHR47966:SF57">
    <property type="entry name" value="PEPTIDASE A1 DOMAIN-CONTAINING PROTEIN"/>
    <property type="match status" value="1"/>
</dbReference>
<dbReference type="GO" id="GO:0006508">
    <property type="term" value="P:proteolysis"/>
    <property type="evidence" value="ECO:0007669"/>
    <property type="project" value="UniProtKB-KW"/>
</dbReference>
<reference evidence="4 5" key="1">
    <citation type="journal article" date="2007" name="Proc. Natl. Acad. Sci. U.S.A.">
        <title>Dandruff-associated Malassezia genomes reveal convergent and divergent virulence traits shared with plant and human fungal pathogens.</title>
        <authorList>
            <person name="Xu J."/>
            <person name="Saunders C.W."/>
            <person name="Hu P."/>
            <person name="Grant R.A."/>
            <person name="Boekhout T."/>
            <person name="Kuramae E.E."/>
            <person name="Kronstad J.W."/>
            <person name="Deangelis Y.M."/>
            <person name="Reeder N.L."/>
            <person name="Johnstone K.R."/>
            <person name="Leland M."/>
            <person name="Fieno A.M."/>
            <person name="Begley W.M."/>
            <person name="Sun Y."/>
            <person name="Lacey M.P."/>
            <person name="Chaudhary T."/>
            <person name="Keough T."/>
            <person name="Chu L."/>
            <person name="Sears R."/>
            <person name="Yuan B."/>
            <person name="Dawson T.L.Jr."/>
        </authorList>
    </citation>
    <scope>NUCLEOTIDE SEQUENCE [LARGE SCALE GENOMIC DNA]</scope>
    <source>
        <strain evidence="5">ATCC MYA-4612 / CBS 7966</strain>
    </source>
</reference>
<dbReference type="Proteomes" id="UP000008837">
    <property type="component" value="Unassembled WGS sequence"/>
</dbReference>
<dbReference type="OrthoDB" id="15189at2759"/>
<dbReference type="Gene3D" id="2.40.70.10">
    <property type="entry name" value="Acid Proteases"/>
    <property type="match status" value="2"/>
</dbReference>
<gene>
    <name evidence="4" type="ORF">MGL_3328</name>
</gene>
<evidence type="ECO:0000313" key="4">
    <source>
        <dbReference type="EMBL" id="EDP42570.1"/>
    </source>
</evidence>
<evidence type="ECO:0000256" key="1">
    <source>
        <dbReference type="ARBA" id="ARBA00007447"/>
    </source>
</evidence>
<evidence type="ECO:0000259" key="3">
    <source>
        <dbReference type="PROSITE" id="PS51767"/>
    </source>
</evidence>
<keyword evidence="4" id="KW-0645">Protease</keyword>
<dbReference type="InParanoid" id="A8Q7E7"/>
<feature type="chain" id="PRO_5002725495" evidence="2">
    <location>
        <begin position="22"/>
        <end position="391"/>
    </location>
</feature>
<keyword evidence="2" id="KW-0732">Signal</keyword>
<dbReference type="GO" id="GO:0004190">
    <property type="term" value="F:aspartic-type endopeptidase activity"/>
    <property type="evidence" value="ECO:0007669"/>
    <property type="project" value="InterPro"/>
</dbReference>
<dbReference type="AlphaFoldDB" id="A8Q7E7"/>
<dbReference type="SUPFAM" id="SSF50630">
    <property type="entry name" value="Acid proteases"/>
    <property type="match status" value="1"/>
</dbReference>
<dbReference type="InterPro" id="IPR001461">
    <property type="entry name" value="Aspartic_peptidase_A1"/>
</dbReference>
<evidence type="ECO:0000256" key="2">
    <source>
        <dbReference type="SAM" id="SignalP"/>
    </source>
</evidence>
<accession>A8Q7E7</accession>
<sequence>MKISVFPVAIALVASSSLVSAQSTIQLRQHDARGDSHQRWSLEHEVERMAAKYAKNAQMYFKNTGKHHSVVNGTTLARRSNSGKVGMGMVDGSRWVGEIEIGSPGQKQGVAFDTGSPNIIIGRGSYRPDDSSTSKSLGKLFETDFLGPSVQGSLYSDEVNVGGVKAKHVVLGSSDADFMNKEGVDDESLAGVFGLSFPSIGDFGISEDHTFVGAAKKQKIFYDNVYQFFIRKNGDSYLNVGKVNKERLDGEVGWVDVDSSDGYWKAEVEMNGHKANGIVDSGTTFIFGNNDDVKKVLDDIDGVEVKKSDSGDWQGWYKCDSPPEVKIKVAGKEVKMEKDAMVAGVDNDQCQLTIAGVHGVNSWIFGESFFEMYSIIFDFGKERMGFAKTKD</sequence>
<keyword evidence="4" id="KW-0378">Hydrolase</keyword>
<organism evidence="4 5">
    <name type="scientific">Malassezia globosa (strain ATCC MYA-4612 / CBS 7966)</name>
    <name type="common">Dandruff-associated fungus</name>
    <dbReference type="NCBI Taxonomy" id="425265"/>
    <lineage>
        <taxon>Eukaryota</taxon>
        <taxon>Fungi</taxon>
        <taxon>Dikarya</taxon>
        <taxon>Basidiomycota</taxon>
        <taxon>Ustilaginomycotina</taxon>
        <taxon>Malasseziomycetes</taxon>
        <taxon>Malasseziales</taxon>
        <taxon>Malasseziaceae</taxon>
        <taxon>Malassezia</taxon>
    </lineage>
</organism>
<dbReference type="InterPro" id="IPR033121">
    <property type="entry name" value="PEPTIDASE_A1"/>
</dbReference>
<dbReference type="CDD" id="cd05471">
    <property type="entry name" value="pepsin_like"/>
    <property type="match status" value="1"/>
</dbReference>
<dbReference type="Pfam" id="PF00026">
    <property type="entry name" value="Asp"/>
    <property type="match status" value="1"/>
</dbReference>
<proteinExistence type="inferred from homology"/>
<dbReference type="PRINTS" id="PR00792">
    <property type="entry name" value="PEPSIN"/>
</dbReference>
<dbReference type="PROSITE" id="PS51767">
    <property type="entry name" value="PEPTIDASE_A1"/>
    <property type="match status" value="1"/>
</dbReference>
<dbReference type="InterPro" id="IPR034164">
    <property type="entry name" value="Pepsin-like_dom"/>
</dbReference>
<feature type="domain" description="Peptidase A1" evidence="3">
    <location>
        <begin position="95"/>
        <end position="387"/>
    </location>
</feature>
<name>A8Q7E7_MALGO</name>
<dbReference type="InterPro" id="IPR021109">
    <property type="entry name" value="Peptidase_aspartic_dom_sf"/>
</dbReference>
<evidence type="ECO:0000313" key="5">
    <source>
        <dbReference type="Proteomes" id="UP000008837"/>
    </source>
</evidence>
<dbReference type="PANTHER" id="PTHR47966">
    <property type="entry name" value="BETA-SITE APP-CLEAVING ENZYME, ISOFORM A-RELATED"/>
    <property type="match status" value="1"/>
</dbReference>